<protein>
    <submittedName>
        <fullName evidence="1">Uncharacterized protein</fullName>
    </submittedName>
</protein>
<dbReference type="AlphaFoldDB" id="A0A5B1M5D8"/>
<reference evidence="1 2" key="1">
    <citation type="submission" date="2019-09" db="EMBL/GenBank/DDBJ databases">
        <title>Nocardioides panacisoli sp. nov., isolated from the soil of a ginseng field.</title>
        <authorList>
            <person name="Cho C."/>
        </authorList>
    </citation>
    <scope>NUCLEOTIDE SEQUENCE [LARGE SCALE GENOMIC DNA]</scope>
    <source>
        <strain evidence="1 2">BN140041</strain>
    </source>
</reference>
<name>A0A5B1M5D8_9ACTN</name>
<dbReference type="RefSeq" id="WP_149750319.1">
    <property type="nucleotide sequence ID" value="NZ_VUJW01000003.1"/>
</dbReference>
<dbReference type="EMBL" id="VUJW01000003">
    <property type="protein sequence ID" value="KAA1427846.1"/>
    <property type="molecule type" value="Genomic_DNA"/>
</dbReference>
<comment type="caution">
    <text evidence="1">The sequence shown here is derived from an EMBL/GenBank/DDBJ whole genome shotgun (WGS) entry which is preliminary data.</text>
</comment>
<organism evidence="1 2">
    <name type="scientific">Nocardioides antri</name>
    <dbReference type="NCBI Taxonomy" id="2607659"/>
    <lineage>
        <taxon>Bacteria</taxon>
        <taxon>Bacillati</taxon>
        <taxon>Actinomycetota</taxon>
        <taxon>Actinomycetes</taxon>
        <taxon>Propionibacteriales</taxon>
        <taxon>Nocardioidaceae</taxon>
        <taxon>Nocardioides</taxon>
    </lineage>
</organism>
<sequence length="197" mass="20543">MIATEADPTPLVLSLARTLRASVRVPELRDLVAQTNGSVSLKSVTDAQSATLTFDGSGVLVSHGLAFGAEPVDLAFDPEYTVGETADPVARAAAKLLSPPLPDWRVAGAHFWEVSQGTPGFPGRLVLVCLEEEAELVFGEGDDVYEVHGYGPALAAVLSGQIDHFLYAVGFGVVSVVGSGAHLSAMCGAHWKVRFGG</sequence>
<proteinExistence type="predicted"/>
<keyword evidence="2" id="KW-1185">Reference proteome</keyword>
<reference evidence="1 2" key="2">
    <citation type="submission" date="2019-09" db="EMBL/GenBank/DDBJ databases">
        <authorList>
            <person name="Jin C."/>
        </authorList>
    </citation>
    <scope>NUCLEOTIDE SEQUENCE [LARGE SCALE GENOMIC DNA]</scope>
    <source>
        <strain evidence="1 2">BN140041</strain>
    </source>
</reference>
<gene>
    <name evidence="1" type="ORF">F0U47_10520</name>
</gene>
<evidence type="ECO:0000313" key="2">
    <source>
        <dbReference type="Proteomes" id="UP000324351"/>
    </source>
</evidence>
<evidence type="ECO:0000313" key="1">
    <source>
        <dbReference type="EMBL" id="KAA1427846.1"/>
    </source>
</evidence>
<dbReference type="Proteomes" id="UP000324351">
    <property type="component" value="Unassembled WGS sequence"/>
</dbReference>
<accession>A0A5B1M5D8</accession>